<keyword evidence="3" id="KW-1185">Reference proteome</keyword>
<evidence type="ECO:0000313" key="1">
    <source>
        <dbReference type="EMBL" id="KFB46553.1"/>
    </source>
</evidence>
<evidence type="ECO:0000313" key="2">
    <source>
        <dbReference type="EnsemblMetazoa" id="ASIC014588-PA"/>
    </source>
</evidence>
<proteinExistence type="predicted"/>
<dbReference type="AlphaFoldDB" id="A0A084W8K9"/>
<gene>
    <name evidence="1" type="ORF">ZHAS_00014588</name>
</gene>
<dbReference type="EMBL" id="ATLV01021489">
    <property type="status" value="NOT_ANNOTATED_CDS"/>
    <property type="molecule type" value="Genomic_DNA"/>
</dbReference>
<dbReference type="Proteomes" id="UP000030765">
    <property type="component" value="Unassembled WGS sequence"/>
</dbReference>
<sequence length="57" mass="6428">MKETTTPSDKYTVFDGTEMAVKSDDLKQQCPAGEEVLFPRLSFPVHCTNKNNTGYTR</sequence>
<protein>
    <submittedName>
        <fullName evidence="1 2">Uncharacterized protein</fullName>
    </submittedName>
</protein>
<reference evidence="2" key="2">
    <citation type="submission" date="2020-05" db="UniProtKB">
        <authorList>
            <consortium name="EnsemblMetazoa"/>
        </authorList>
    </citation>
    <scope>IDENTIFICATION</scope>
</reference>
<reference evidence="1 3" key="1">
    <citation type="journal article" date="2014" name="BMC Genomics">
        <title>Genome sequence of Anopheles sinensis provides insight into genetics basis of mosquito competence for malaria parasites.</title>
        <authorList>
            <person name="Zhou D."/>
            <person name="Zhang D."/>
            <person name="Ding G."/>
            <person name="Shi L."/>
            <person name="Hou Q."/>
            <person name="Ye Y."/>
            <person name="Xu Y."/>
            <person name="Zhou H."/>
            <person name="Xiong C."/>
            <person name="Li S."/>
            <person name="Yu J."/>
            <person name="Hong S."/>
            <person name="Yu X."/>
            <person name="Zou P."/>
            <person name="Chen C."/>
            <person name="Chang X."/>
            <person name="Wang W."/>
            <person name="Lv Y."/>
            <person name="Sun Y."/>
            <person name="Ma L."/>
            <person name="Shen B."/>
            <person name="Zhu C."/>
        </authorList>
    </citation>
    <scope>NUCLEOTIDE SEQUENCE [LARGE SCALE GENOMIC DNA]</scope>
</reference>
<evidence type="ECO:0000313" key="3">
    <source>
        <dbReference type="Proteomes" id="UP000030765"/>
    </source>
</evidence>
<dbReference type="EnsemblMetazoa" id="ASIC014588-RA">
    <property type="protein sequence ID" value="ASIC014588-PA"/>
    <property type="gene ID" value="ASIC014588"/>
</dbReference>
<name>A0A084W8K9_ANOSI</name>
<accession>A0A084W8K9</accession>
<dbReference type="EMBL" id="KE525319">
    <property type="protein sequence ID" value="KFB46553.1"/>
    <property type="molecule type" value="Genomic_DNA"/>
</dbReference>
<organism evidence="1">
    <name type="scientific">Anopheles sinensis</name>
    <name type="common">Mosquito</name>
    <dbReference type="NCBI Taxonomy" id="74873"/>
    <lineage>
        <taxon>Eukaryota</taxon>
        <taxon>Metazoa</taxon>
        <taxon>Ecdysozoa</taxon>
        <taxon>Arthropoda</taxon>
        <taxon>Hexapoda</taxon>
        <taxon>Insecta</taxon>
        <taxon>Pterygota</taxon>
        <taxon>Neoptera</taxon>
        <taxon>Endopterygota</taxon>
        <taxon>Diptera</taxon>
        <taxon>Nematocera</taxon>
        <taxon>Culicoidea</taxon>
        <taxon>Culicidae</taxon>
        <taxon>Anophelinae</taxon>
        <taxon>Anopheles</taxon>
    </lineage>
</organism>
<dbReference type="VEuPathDB" id="VectorBase:ASIC014588"/>